<evidence type="ECO:0000256" key="2">
    <source>
        <dbReference type="ARBA" id="ARBA00009477"/>
    </source>
</evidence>
<dbReference type="GO" id="GO:0055085">
    <property type="term" value="P:transmembrane transport"/>
    <property type="evidence" value="ECO:0007669"/>
    <property type="project" value="InterPro"/>
</dbReference>
<organism evidence="8 9">
    <name type="scientific">Moorella mulderi DSM 14980</name>
    <dbReference type="NCBI Taxonomy" id="1122241"/>
    <lineage>
        <taxon>Bacteria</taxon>
        <taxon>Bacillati</taxon>
        <taxon>Bacillota</taxon>
        <taxon>Clostridia</taxon>
        <taxon>Neomoorellales</taxon>
        <taxon>Neomoorellaceae</taxon>
        <taxon>Neomoorella</taxon>
    </lineage>
</organism>
<name>A0A151B101_9FIRM</name>
<dbReference type="OrthoDB" id="9811754at2"/>
<keyword evidence="4" id="KW-1133">Transmembrane helix</keyword>
<dbReference type="GO" id="GO:0016020">
    <property type="term" value="C:membrane"/>
    <property type="evidence" value="ECO:0007669"/>
    <property type="project" value="UniProtKB-SubCell"/>
</dbReference>
<comment type="caution">
    <text evidence="8">The sequence shown here is derived from an EMBL/GenBank/DDBJ whole genome shotgun (WGS) entry which is preliminary data.</text>
</comment>
<evidence type="ECO:0000256" key="5">
    <source>
        <dbReference type="ARBA" id="ARBA00023136"/>
    </source>
</evidence>
<dbReference type="EMBL" id="LTBC01000001">
    <property type="protein sequence ID" value="KYH33566.1"/>
    <property type="molecule type" value="Genomic_DNA"/>
</dbReference>
<dbReference type="SUPFAM" id="SSF111369">
    <property type="entry name" value="HlyD-like secretion proteins"/>
    <property type="match status" value="1"/>
</dbReference>
<proteinExistence type="inferred from homology"/>
<feature type="domain" description="Multidrug resistance protein MdtA-like barrel-sandwich hybrid" evidence="6">
    <location>
        <begin position="44"/>
        <end position="133"/>
    </location>
</feature>
<evidence type="ECO:0000256" key="1">
    <source>
        <dbReference type="ARBA" id="ARBA00004167"/>
    </source>
</evidence>
<evidence type="ECO:0000259" key="7">
    <source>
        <dbReference type="Pfam" id="PF26002"/>
    </source>
</evidence>
<dbReference type="Pfam" id="PF25917">
    <property type="entry name" value="BSH_RND"/>
    <property type="match status" value="1"/>
</dbReference>
<dbReference type="Gene3D" id="2.40.50.100">
    <property type="match status" value="1"/>
</dbReference>
<dbReference type="AlphaFoldDB" id="A0A151B101"/>
<dbReference type="InterPro" id="IPR058625">
    <property type="entry name" value="MdtA-like_BSH"/>
</dbReference>
<dbReference type="PANTHER" id="PTHR30386">
    <property type="entry name" value="MEMBRANE FUSION SUBUNIT OF EMRAB-TOLC MULTIDRUG EFFLUX PUMP"/>
    <property type="match status" value="1"/>
</dbReference>
<dbReference type="RefSeq" id="WP_062280565.1">
    <property type="nucleotide sequence ID" value="NZ_LTBC01000001.1"/>
</dbReference>
<dbReference type="InterPro" id="IPR058982">
    <property type="entry name" value="Beta-barrel_AprE"/>
</dbReference>
<evidence type="ECO:0000256" key="3">
    <source>
        <dbReference type="ARBA" id="ARBA00022692"/>
    </source>
</evidence>
<accession>A0A151B101</accession>
<reference evidence="8 9" key="1">
    <citation type="submission" date="2016-02" db="EMBL/GenBank/DDBJ databases">
        <title>Genome sequence of Moorella mulderi DSM 14980.</title>
        <authorList>
            <person name="Poehlein A."/>
            <person name="Daniel R."/>
        </authorList>
    </citation>
    <scope>NUCLEOTIDE SEQUENCE [LARGE SCALE GENOMIC DNA]</scope>
    <source>
        <strain evidence="8 9">DSM 14980</strain>
    </source>
</reference>
<dbReference type="Pfam" id="PF26002">
    <property type="entry name" value="Beta-barrel_AprE"/>
    <property type="match status" value="1"/>
</dbReference>
<dbReference type="PANTHER" id="PTHR30386:SF26">
    <property type="entry name" value="TRANSPORT PROTEIN COMB"/>
    <property type="match status" value="1"/>
</dbReference>
<dbReference type="InterPro" id="IPR050739">
    <property type="entry name" value="MFP"/>
</dbReference>
<gene>
    <name evidence="8" type="primary">emrK</name>
    <name evidence="8" type="ORF">MOMUL_02720</name>
</gene>
<evidence type="ECO:0000313" key="8">
    <source>
        <dbReference type="EMBL" id="KYH33566.1"/>
    </source>
</evidence>
<comment type="similarity">
    <text evidence="2">Belongs to the membrane fusion protein (MFP) (TC 8.A.1) family.</text>
</comment>
<dbReference type="PATRIC" id="fig|1122241.3.peg.295"/>
<comment type="subcellular location">
    <subcellularLocation>
        <location evidence="1">Membrane</location>
        <topology evidence="1">Single-pass membrane protein</topology>
    </subcellularLocation>
</comment>
<protein>
    <submittedName>
        <fullName evidence="8">Putative multidrug resistance protein EmrK</fullName>
    </submittedName>
</protein>
<feature type="domain" description="AprE-like beta-barrel" evidence="7">
    <location>
        <begin position="138"/>
        <end position="230"/>
    </location>
</feature>
<evidence type="ECO:0000313" key="9">
    <source>
        <dbReference type="Proteomes" id="UP000075670"/>
    </source>
</evidence>
<keyword evidence="5" id="KW-0472">Membrane</keyword>
<evidence type="ECO:0000256" key="4">
    <source>
        <dbReference type="ARBA" id="ARBA00022989"/>
    </source>
</evidence>
<keyword evidence="9" id="KW-1185">Reference proteome</keyword>
<dbReference type="Gene3D" id="2.40.30.170">
    <property type="match status" value="1"/>
</dbReference>
<evidence type="ECO:0000259" key="6">
    <source>
        <dbReference type="Pfam" id="PF25917"/>
    </source>
</evidence>
<keyword evidence="3" id="KW-0812">Transmembrane</keyword>
<dbReference type="Proteomes" id="UP000075670">
    <property type="component" value="Unassembled WGS sequence"/>
</dbReference>
<sequence length="231" mass="24137">MKRRLIITLVLILALAGAGGIAYYYHYQAVNYASTDDARVAADTVTVSPEIPGKLLTWLVQEGDLVKAGQVLGRQDLGSALTSSAINPQALGSTAGVLAQKAEITAPVSGQVIQSRAVAGEMVTPGMPLAIIADTSHLYISANIKETVIEKVKPGQVVDVSIDAYPGRTFGGRVASISGATTSVFSLLPAQNASGNYTKVTQVIPVKIQLVDAGDVQLMPGMNATVRIHIR</sequence>